<accession>A0A6C0LRI5</accession>
<dbReference type="AlphaFoldDB" id="A0A6C0LRI5"/>
<proteinExistence type="predicted"/>
<name>A0A6C0LRI5_9ZZZZ</name>
<dbReference type="EMBL" id="MN740556">
    <property type="protein sequence ID" value="QHU33023.1"/>
    <property type="molecule type" value="Genomic_DNA"/>
</dbReference>
<protein>
    <submittedName>
        <fullName evidence="1">Uncharacterized protein</fullName>
    </submittedName>
</protein>
<reference evidence="1" key="1">
    <citation type="journal article" date="2020" name="Nature">
        <title>Giant virus diversity and host interactions through global metagenomics.</title>
        <authorList>
            <person name="Schulz F."/>
            <person name="Roux S."/>
            <person name="Paez-Espino D."/>
            <person name="Jungbluth S."/>
            <person name="Walsh D.A."/>
            <person name="Denef V.J."/>
            <person name="McMahon K.D."/>
            <person name="Konstantinidis K.T."/>
            <person name="Eloe-Fadrosh E.A."/>
            <person name="Kyrpides N.C."/>
            <person name="Woyke T."/>
        </authorList>
    </citation>
    <scope>NUCLEOTIDE SEQUENCE</scope>
    <source>
        <strain evidence="1">GVMAG-S-1014582-52</strain>
    </source>
</reference>
<sequence>MISFSSNKYLDINKNSILNIKKIEKFNTFKKRLIYTEYYTK</sequence>
<evidence type="ECO:0000313" key="1">
    <source>
        <dbReference type="EMBL" id="QHU33023.1"/>
    </source>
</evidence>
<organism evidence="1">
    <name type="scientific">viral metagenome</name>
    <dbReference type="NCBI Taxonomy" id="1070528"/>
    <lineage>
        <taxon>unclassified sequences</taxon>
        <taxon>metagenomes</taxon>
        <taxon>organismal metagenomes</taxon>
    </lineage>
</organism>